<feature type="signal peptide" evidence="2">
    <location>
        <begin position="1"/>
        <end position="18"/>
    </location>
</feature>
<evidence type="ECO:0000313" key="4">
    <source>
        <dbReference type="Proteomes" id="UP000007305"/>
    </source>
</evidence>
<dbReference type="AlphaFoldDB" id="A0A804PBA6"/>
<proteinExistence type="predicted"/>
<reference evidence="3" key="2">
    <citation type="submission" date="2019-07" db="EMBL/GenBank/DDBJ databases">
        <authorList>
            <person name="Seetharam A."/>
            <person name="Woodhouse M."/>
            <person name="Cannon E."/>
        </authorList>
    </citation>
    <scope>NUCLEOTIDE SEQUENCE [LARGE SCALE GENOMIC DNA]</scope>
    <source>
        <strain evidence="3">cv. B73</strain>
    </source>
</reference>
<reference evidence="3" key="3">
    <citation type="submission" date="2021-05" db="UniProtKB">
        <authorList>
            <consortium name="EnsemblPlants"/>
        </authorList>
    </citation>
    <scope>IDENTIFICATION</scope>
    <source>
        <strain evidence="3">cv. B73</strain>
    </source>
</reference>
<dbReference type="InParanoid" id="A0A804PBA6"/>
<keyword evidence="2" id="KW-0732">Signal</keyword>
<dbReference type="EnsemblPlants" id="Zm00001eb222810_T001">
    <property type="protein sequence ID" value="Zm00001eb222810_P001"/>
    <property type="gene ID" value="Zm00001eb222810"/>
</dbReference>
<feature type="compositionally biased region" description="Low complexity" evidence="1">
    <location>
        <begin position="158"/>
        <end position="167"/>
    </location>
</feature>
<accession>A0A804PBA6</accession>
<name>A0A804PBA6_MAIZE</name>
<evidence type="ECO:0008006" key="5">
    <source>
        <dbReference type="Google" id="ProtNLM"/>
    </source>
</evidence>
<protein>
    <recommendedName>
        <fullName evidence="5">Secreted protein</fullName>
    </recommendedName>
</protein>
<feature type="chain" id="PRO_5032557074" description="Secreted protein" evidence="2">
    <location>
        <begin position="19"/>
        <end position="177"/>
    </location>
</feature>
<dbReference type="Proteomes" id="UP000007305">
    <property type="component" value="Chromosome 5"/>
</dbReference>
<evidence type="ECO:0000313" key="3">
    <source>
        <dbReference type="EnsemblPlants" id="Zm00001eb222810_P001"/>
    </source>
</evidence>
<organism evidence="3 4">
    <name type="scientific">Zea mays</name>
    <name type="common">Maize</name>
    <dbReference type="NCBI Taxonomy" id="4577"/>
    <lineage>
        <taxon>Eukaryota</taxon>
        <taxon>Viridiplantae</taxon>
        <taxon>Streptophyta</taxon>
        <taxon>Embryophyta</taxon>
        <taxon>Tracheophyta</taxon>
        <taxon>Spermatophyta</taxon>
        <taxon>Magnoliopsida</taxon>
        <taxon>Liliopsida</taxon>
        <taxon>Poales</taxon>
        <taxon>Poaceae</taxon>
        <taxon>PACMAD clade</taxon>
        <taxon>Panicoideae</taxon>
        <taxon>Andropogonodae</taxon>
        <taxon>Andropogoneae</taxon>
        <taxon>Tripsacinae</taxon>
        <taxon>Zea</taxon>
    </lineage>
</organism>
<evidence type="ECO:0000256" key="1">
    <source>
        <dbReference type="SAM" id="MobiDB-lite"/>
    </source>
</evidence>
<reference evidence="4" key="1">
    <citation type="journal article" date="2009" name="Science">
        <title>The B73 maize genome: complexity, diversity, and dynamics.</title>
        <authorList>
            <person name="Schnable P.S."/>
            <person name="Ware D."/>
            <person name="Fulton R.S."/>
            <person name="Stein J.C."/>
            <person name="Wei F."/>
            <person name="Pasternak S."/>
            <person name="Liang C."/>
            <person name="Zhang J."/>
            <person name="Fulton L."/>
            <person name="Graves T.A."/>
            <person name="Minx P."/>
            <person name="Reily A.D."/>
            <person name="Courtney L."/>
            <person name="Kruchowski S.S."/>
            <person name="Tomlinson C."/>
            <person name="Strong C."/>
            <person name="Delehaunty K."/>
            <person name="Fronick C."/>
            <person name="Courtney B."/>
            <person name="Rock S.M."/>
            <person name="Belter E."/>
            <person name="Du F."/>
            <person name="Kim K."/>
            <person name="Abbott R.M."/>
            <person name="Cotton M."/>
            <person name="Levy A."/>
            <person name="Marchetto P."/>
            <person name="Ochoa K."/>
            <person name="Jackson S.M."/>
            <person name="Gillam B."/>
            <person name="Chen W."/>
            <person name="Yan L."/>
            <person name="Higginbotham J."/>
            <person name="Cardenas M."/>
            <person name="Waligorski J."/>
            <person name="Applebaum E."/>
            <person name="Phelps L."/>
            <person name="Falcone J."/>
            <person name="Kanchi K."/>
            <person name="Thane T."/>
            <person name="Scimone A."/>
            <person name="Thane N."/>
            <person name="Henke J."/>
            <person name="Wang T."/>
            <person name="Ruppert J."/>
            <person name="Shah N."/>
            <person name="Rotter K."/>
            <person name="Hodges J."/>
            <person name="Ingenthron E."/>
            <person name="Cordes M."/>
            <person name="Kohlberg S."/>
            <person name="Sgro J."/>
            <person name="Delgado B."/>
            <person name="Mead K."/>
            <person name="Chinwalla A."/>
            <person name="Leonard S."/>
            <person name="Crouse K."/>
            <person name="Collura K."/>
            <person name="Kudrna D."/>
            <person name="Currie J."/>
            <person name="He R."/>
            <person name="Angelova A."/>
            <person name="Rajasekar S."/>
            <person name="Mueller T."/>
            <person name="Lomeli R."/>
            <person name="Scara G."/>
            <person name="Ko A."/>
            <person name="Delaney K."/>
            <person name="Wissotski M."/>
            <person name="Lopez G."/>
            <person name="Campos D."/>
            <person name="Braidotti M."/>
            <person name="Ashley E."/>
            <person name="Golser W."/>
            <person name="Kim H."/>
            <person name="Lee S."/>
            <person name="Lin J."/>
            <person name="Dujmic Z."/>
            <person name="Kim W."/>
            <person name="Talag J."/>
            <person name="Zuccolo A."/>
            <person name="Fan C."/>
            <person name="Sebastian A."/>
            <person name="Kramer M."/>
            <person name="Spiegel L."/>
            <person name="Nascimento L."/>
            <person name="Zutavern T."/>
            <person name="Miller B."/>
            <person name="Ambroise C."/>
            <person name="Muller S."/>
            <person name="Spooner W."/>
            <person name="Narechania A."/>
            <person name="Ren L."/>
            <person name="Wei S."/>
            <person name="Kumari S."/>
            <person name="Faga B."/>
            <person name="Levy M.J."/>
            <person name="McMahan L."/>
            <person name="Van Buren P."/>
            <person name="Vaughn M.W."/>
            <person name="Ying K."/>
            <person name="Yeh C.-T."/>
            <person name="Emrich S.J."/>
            <person name="Jia Y."/>
            <person name="Kalyanaraman A."/>
            <person name="Hsia A.-P."/>
            <person name="Barbazuk W.B."/>
            <person name="Baucom R.S."/>
            <person name="Brutnell T.P."/>
            <person name="Carpita N.C."/>
            <person name="Chaparro C."/>
            <person name="Chia J.-M."/>
            <person name="Deragon J.-M."/>
            <person name="Estill J.C."/>
            <person name="Fu Y."/>
            <person name="Jeddeloh J.A."/>
            <person name="Han Y."/>
            <person name="Lee H."/>
            <person name="Li P."/>
            <person name="Lisch D.R."/>
            <person name="Liu S."/>
            <person name="Liu Z."/>
            <person name="Nagel D.H."/>
            <person name="McCann M.C."/>
            <person name="SanMiguel P."/>
            <person name="Myers A.M."/>
            <person name="Nettleton D."/>
            <person name="Nguyen J."/>
            <person name="Penning B.W."/>
            <person name="Ponnala L."/>
            <person name="Schneider K.L."/>
            <person name="Schwartz D.C."/>
            <person name="Sharma A."/>
            <person name="Soderlund C."/>
            <person name="Springer N.M."/>
            <person name="Sun Q."/>
            <person name="Wang H."/>
            <person name="Waterman M."/>
            <person name="Westerman R."/>
            <person name="Wolfgruber T.K."/>
            <person name="Yang L."/>
            <person name="Yu Y."/>
            <person name="Zhang L."/>
            <person name="Zhou S."/>
            <person name="Zhu Q."/>
            <person name="Bennetzen J.L."/>
            <person name="Dawe R.K."/>
            <person name="Jiang J."/>
            <person name="Jiang N."/>
            <person name="Presting G.G."/>
            <person name="Wessler S.R."/>
            <person name="Aluru S."/>
            <person name="Martienssen R.A."/>
            <person name="Clifton S.W."/>
            <person name="McCombie W.R."/>
            <person name="Wing R.A."/>
            <person name="Wilson R.K."/>
        </authorList>
    </citation>
    <scope>NUCLEOTIDE SEQUENCE [LARGE SCALE GENOMIC DNA]</scope>
    <source>
        <strain evidence="4">cv. B73</strain>
    </source>
</reference>
<feature type="region of interest" description="Disordered" evidence="1">
    <location>
        <begin position="158"/>
        <end position="177"/>
    </location>
</feature>
<keyword evidence="4" id="KW-1185">Reference proteome</keyword>
<dbReference type="Gramene" id="Zm00001eb222810_T001">
    <property type="protein sequence ID" value="Zm00001eb222810_P001"/>
    <property type="gene ID" value="Zm00001eb222810"/>
</dbReference>
<evidence type="ECO:0000256" key="2">
    <source>
        <dbReference type="SAM" id="SignalP"/>
    </source>
</evidence>
<sequence length="177" mass="18613">MLRQRRLLLLLLLVGGAGDDREDGLRLLDARHGDADDAVVEPSVDGLGVAAVGDGEIEAEAAPAVAVDGALPAHDEAPVAVDHLHPDVLLPVPCRCIVLSNEFTVLLHEGNEVLVHSTRASALLALGREVDGERVGGRLALHLVRRLEVLVHALAGSHGSPAFSSSSRCRATSDVRY</sequence>